<dbReference type="SUPFAM" id="SSF52833">
    <property type="entry name" value="Thioredoxin-like"/>
    <property type="match status" value="1"/>
</dbReference>
<feature type="region of interest" description="Disordered" evidence="7">
    <location>
        <begin position="1"/>
        <end position="35"/>
    </location>
</feature>
<dbReference type="FunFam" id="3.40.30.10:FF:000001">
    <property type="entry name" value="Thioredoxin"/>
    <property type="match status" value="1"/>
</dbReference>
<evidence type="ECO:0000313" key="10">
    <source>
        <dbReference type="Proteomes" id="UP000094622"/>
    </source>
</evidence>
<evidence type="ECO:0000256" key="2">
    <source>
        <dbReference type="ARBA" id="ARBA00022448"/>
    </source>
</evidence>
<protein>
    <recommendedName>
        <fullName evidence="6">Thioredoxin</fullName>
    </recommendedName>
</protein>
<evidence type="ECO:0000313" key="9">
    <source>
        <dbReference type="EMBL" id="ODN70895.1"/>
    </source>
</evidence>
<dbReference type="InterPro" id="IPR036249">
    <property type="entry name" value="Thioredoxin-like_sf"/>
</dbReference>
<name>A0A1E3H418_9HYPH</name>
<dbReference type="InterPro" id="IPR017937">
    <property type="entry name" value="Thioredoxin_CS"/>
</dbReference>
<dbReference type="PROSITE" id="PS51352">
    <property type="entry name" value="THIOREDOXIN_2"/>
    <property type="match status" value="1"/>
</dbReference>
<accession>A0A1E3H418</accession>
<evidence type="ECO:0000256" key="1">
    <source>
        <dbReference type="ARBA" id="ARBA00008987"/>
    </source>
</evidence>
<feature type="domain" description="Thioredoxin" evidence="8">
    <location>
        <begin position="24"/>
        <end position="141"/>
    </location>
</feature>
<comment type="caution">
    <text evidence="9">The sequence shown here is derived from an EMBL/GenBank/DDBJ whole genome shotgun (WGS) entry which is preliminary data.</text>
</comment>
<comment type="similarity">
    <text evidence="1">Belongs to the thioredoxin family.</text>
</comment>
<evidence type="ECO:0000256" key="3">
    <source>
        <dbReference type="ARBA" id="ARBA00022982"/>
    </source>
</evidence>
<sequence length="217" mass="22855">MSGPTFTLGNSLGGPATASAPSSLQSGSPAGSDLIRDTTTQTFMKDVIEPSRTVPVLVDFWAPWCGPCKQLTPILEKAVTAAGGKVRLVKMNIDEHPQVAGQLGIQSIPAVIAFVDGRPLDGFMGALPESQILQFIEKLVGPIGPSDVEEMLRVAAETMAEKDFATAAEVFQAVLEEEAENVPALAGLARALIGLGALDEPRRRSPACRRQKPPTSP</sequence>
<organism evidence="9 10">
    <name type="scientific">Methylobrevis pamukkalensis</name>
    <dbReference type="NCBI Taxonomy" id="1439726"/>
    <lineage>
        <taxon>Bacteria</taxon>
        <taxon>Pseudomonadati</taxon>
        <taxon>Pseudomonadota</taxon>
        <taxon>Alphaproteobacteria</taxon>
        <taxon>Hyphomicrobiales</taxon>
        <taxon>Pleomorphomonadaceae</taxon>
        <taxon>Methylobrevis</taxon>
    </lineage>
</organism>
<dbReference type="Gene3D" id="3.40.30.10">
    <property type="entry name" value="Glutaredoxin"/>
    <property type="match status" value="1"/>
</dbReference>
<dbReference type="PROSITE" id="PS00194">
    <property type="entry name" value="THIOREDOXIN_1"/>
    <property type="match status" value="1"/>
</dbReference>
<dbReference type="GO" id="GO:0015035">
    <property type="term" value="F:protein-disulfide reductase activity"/>
    <property type="evidence" value="ECO:0007669"/>
    <property type="project" value="UniProtKB-UniRule"/>
</dbReference>
<reference evidence="9 10" key="1">
    <citation type="submission" date="2016-07" db="EMBL/GenBank/DDBJ databases">
        <title>Draft Genome Sequence of Methylobrevis pamukkalensis PK2.</title>
        <authorList>
            <person name="Vasilenko O.V."/>
            <person name="Doronina N.V."/>
            <person name="Shmareva M.N."/>
            <person name="Tarlachkov S.V."/>
            <person name="Mustakhimov I."/>
            <person name="Trotsenko Y.A."/>
        </authorList>
    </citation>
    <scope>NUCLEOTIDE SEQUENCE [LARGE SCALE GENOMIC DNA]</scope>
    <source>
        <strain evidence="9 10">PK2</strain>
    </source>
</reference>
<dbReference type="PATRIC" id="fig|1439726.3.peg.1913"/>
<dbReference type="InterPro" id="IPR013766">
    <property type="entry name" value="Thioredoxin_domain"/>
</dbReference>
<keyword evidence="3" id="KW-0249">Electron transport</keyword>
<evidence type="ECO:0000259" key="8">
    <source>
        <dbReference type="PROSITE" id="PS51352"/>
    </source>
</evidence>
<dbReference type="GO" id="GO:0005829">
    <property type="term" value="C:cytosol"/>
    <property type="evidence" value="ECO:0007669"/>
    <property type="project" value="TreeGrafter"/>
</dbReference>
<keyword evidence="2" id="KW-0813">Transport</keyword>
<dbReference type="Pfam" id="PF14559">
    <property type="entry name" value="TPR_19"/>
    <property type="match status" value="1"/>
</dbReference>
<evidence type="ECO:0000256" key="5">
    <source>
        <dbReference type="ARBA" id="ARBA00023284"/>
    </source>
</evidence>
<dbReference type="AlphaFoldDB" id="A0A1E3H418"/>
<dbReference type="EMBL" id="MCRJ01000036">
    <property type="protein sequence ID" value="ODN70895.1"/>
    <property type="molecule type" value="Genomic_DNA"/>
</dbReference>
<feature type="compositionally biased region" description="Polar residues" evidence="7">
    <location>
        <begin position="1"/>
        <end position="10"/>
    </location>
</feature>
<proteinExistence type="inferred from homology"/>
<dbReference type="Proteomes" id="UP000094622">
    <property type="component" value="Unassembled WGS sequence"/>
</dbReference>
<evidence type="ECO:0000256" key="4">
    <source>
        <dbReference type="ARBA" id="ARBA00023157"/>
    </source>
</evidence>
<dbReference type="PRINTS" id="PR00421">
    <property type="entry name" value="THIOREDOXIN"/>
</dbReference>
<evidence type="ECO:0000256" key="6">
    <source>
        <dbReference type="NCBIfam" id="TIGR01068"/>
    </source>
</evidence>
<dbReference type="NCBIfam" id="TIGR01068">
    <property type="entry name" value="thioredoxin"/>
    <property type="match status" value="1"/>
</dbReference>
<dbReference type="Pfam" id="PF00085">
    <property type="entry name" value="Thioredoxin"/>
    <property type="match status" value="1"/>
</dbReference>
<dbReference type="InterPro" id="IPR005746">
    <property type="entry name" value="Thioredoxin"/>
</dbReference>
<keyword evidence="4" id="KW-1015">Disulfide bond</keyword>
<dbReference type="PANTHER" id="PTHR45663:SF11">
    <property type="entry name" value="GEO12009P1"/>
    <property type="match status" value="1"/>
</dbReference>
<gene>
    <name evidence="9" type="primary">trxA</name>
    <name evidence="9" type="ORF">A6302_01812</name>
</gene>
<feature type="compositionally biased region" description="Polar residues" evidence="7">
    <location>
        <begin position="19"/>
        <end position="29"/>
    </location>
</feature>
<dbReference type="GO" id="GO:0045454">
    <property type="term" value="P:cell redox homeostasis"/>
    <property type="evidence" value="ECO:0007669"/>
    <property type="project" value="TreeGrafter"/>
</dbReference>
<keyword evidence="5" id="KW-0676">Redox-active center</keyword>
<keyword evidence="10" id="KW-1185">Reference proteome</keyword>
<dbReference type="PANTHER" id="PTHR45663">
    <property type="entry name" value="GEO12009P1"/>
    <property type="match status" value="1"/>
</dbReference>
<evidence type="ECO:0000256" key="7">
    <source>
        <dbReference type="SAM" id="MobiDB-lite"/>
    </source>
</evidence>
<dbReference type="CDD" id="cd02947">
    <property type="entry name" value="TRX_family"/>
    <property type="match status" value="1"/>
</dbReference>